<keyword evidence="1" id="KW-1133">Transmembrane helix</keyword>
<keyword evidence="1" id="KW-0472">Membrane</keyword>
<name>A0A6S6T0R1_9BACT</name>
<feature type="transmembrane region" description="Helical" evidence="1">
    <location>
        <begin position="12"/>
        <end position="32"/>
    </location>
</feature>
<evidence type="ECO:0000256" key="1">
    <source>
        <dbReference type="SAM" id="Phobius"/>
    </source>
</evidence>
<sequence>MSKENMVEENGVTLGMLLITIMLAALALLLTIPNIYLDNQIYYESSELAHLNRVKIILEEEQDIIKARLEEINVKENLR</sequence>
<keyword evidence="1" id="KW-0812">Transmembrane</keyword>
<gene>
    <name evidence="2" type="ORF">HELGO_WM39085</name>
</gene>
<accession>A0A6S6T0R1</accession>
<organism evidence="2">
    <name type="scientific">uncultured Sulfurovum sp</name>
    <dbReference type="NCBI Taxonomy" id="269237"/>
    <lineage>
        <taxon>Bacteria</taxon>
        <taxon>Pseudomonadati</taxon>
        <taxon>Campylobacterota</taxon>
        <taxon>Epsilonproteobacteria</taxon>
        <taxon>Campylobacterales</taxon>
        <taxon>Sulfurovaceae</taxon>
        <taxon>Sulfurovum</taxon>
        <taxon>environmental samples</taxon>
    </lineage>
</organism>
<proteinExistence type="predicted"/>
<protein>
    <submittedName>
        <fullName evidence="2">Uncharacterized protein</fullName>
    </submittedName>
</protein>
<dbReference type="EMBL" id="CACVAR010000182">
    <property type="protein sequence ID" value="CAA6808792.1"/>
    <property type="molecule type" value="Genomic_DNA"/>
</dbReference>
<dbReference type="AlphaFoldDB" id="A0A6S6T0R1"/>
<evidence type="ECO:0000313" key="2">
    <source>
        <dbReference type="EMBL" id="CAA6808792.1"/>
    </source>
</evidence>
<reference evidence="2" key="1">
    <citation type="submission" date="2020-01" db="EMBL/GenBank/DDBJ databases">
        <authorList>
            <person name="Meier V. D."/>
            <person name="Meier V D."/>
        </authorList>
    </citation>
    <scope>NUCLEOTIDE SEQUENCE</scope>
    <source>
        <strain evidence="2">HLG_WM_MAG_03</strain>
    </source>
</reference>